<organism evidence="8 9">
    <name type="scientific">Glomerella acutata</name>
    <name type="common">Colletotrichum acutatum</name>
    <dbReference type="NCBI Taxonomy" id="27357"/>
    <lineage>
        <taxon>Eukaryota</taxon>
        <taxon>Fungi</taxon>
        <taxon>Dikarya</taxon>
        <taxon>Ascomycota</taxon>
        <taxon>Pezizomycotina</taxon>
        <taxon>Sordariomycetes</taxon>
        <taxon>Hypocreomycetidae</taxon>
        <taxon>Glomerellales</taxon>
        <taxon>Glomerellaceae</taxon>
        <taxon>Colletotrichum</taxon>
        <taxon>Colletotrichum acutatum species complex</taxon>
    </lineage>
</organism>
<dbReference type="Proteomes" id="UP001244207">
    <property type="component" value="Unassembled WGS sequence"/>
</dbReference>
<dbReference type="GO" id="GO:0005730">
    <property type="term" value="C:nucleolus"/>
    <property type="evidence" value="ECO:0007669"/>
    <property type="project" value="UniProtKB-SubCell"/>
</dbReference>
<dbReference type="RefSeq" id="XP_060371460.1">
    <property type="nucleotide sequence ID" value="XM_060506979.1"/>
</dbReference>
<dbReference type="InterPro" id="IPR033867">
    <property type="entry name" value="Mrt4"/>
</dbReference>
<dbReference type="EMBL" id="JAHMHS010000003">
    <property type="protein sequence ID" value="KAK1731405.1"/>
    <property type="molecule type" value="Genomic_DNA"/>
</dbReference>
<dbReference type="InterPro" id="IPR043164">
    <property type="entry name" value="Ribosomal_uL10-like_insert_sf"/>
</dbReference>
<dbReference type="PANTHER" id="PTHR45841:SF1">
    <property type="entry name" value="MRNA TURNOVER PROTEIN 4 HOMOLOG"/>
    <property type="match status" value="1"/>
</dbReference>
<evidence type="ECO:0000256" key="3">
    <source>
        <dbReference type="ARBA" id="ARBA00011117"/>
    </source>
</evidence>
<dbReference type="GO" id="GO:0006364">
    <property type="term" value="P:rRNA processing"/>
    <property type="evidence" value="ECO:0007669"/>
    <property type="project" value="TreeGrafter"/>
</dbReference>
<dbReference type="GO" id="GO:0030687">
    <property type="term" value="C:preribosome, large subunit precursor"/>
    <property type="evidence" value="ECO:0007669"/>
    <property type="project" value="TreeGrafter"/>
</dbReference>
<protein>
    <recommendedName>
        <fullName evidence="6">Ribosome assembly factor mrt4</fullName>
    </recommendedName>
</protein>
<evidence type="ECO:0000256" key="2">
    <source>
        <dbReference type="ARBA" id="ARBA00008889"/>
    </source>
</evidence>
<dbReference type="FunFam" id="3.30.70.1730:FF:000005">
    <property type="entry name" value="Ribosome assembly factor mrt4"/>
    <property type="match status" value="1"/>
</dbReference>
<dbReference type="GO" id="GO:0003723">
    <property type="term" value="F:RNA binding"/>
    <property type="evidence" value="ECO:0007669"/>
    <property type="project" value="TreeGrafter"/>
</dbReference>
<comment type="similarity">
    <text evidence="2 6">Belongs to the universal ribosomal protein uL10 family.</text>
</comment>
<dbReference type="InterPro" id="IPR043141">
    <property type="entry name" value="Ribosomal_uL10-like_sf"/>
</dbReference>
<dbReference type="PANTHER" id="PTHR45841">
    <property type="entry name" value="MRNA TURNOVER PROTEIN 4 MRTO4"/>
    <property type="match status" value="1"/>
</dbReference>
<evidence type="ECO:0000259" key="7">
    <source>
        <dbReference type="Pfam" id="PF17777"/>
    </source>
</evidence>
<evidence type="ECO:0000256" key="4">
    <source>
        <dbReference type="ARBA" id="ARBA00022490"/>
    </source>
</evidence>
<gene>
    <name evidence="8" type="ORF">BDZ83DRAFT_599148</name>
</gene>
<dbReference type="InterPro" id="IPR040637">
    <property type="entry name" value="Ribosomal_uL10-like_insert"/>
</dbReference>
<keyword evidence="5 6" id="KW-0539">Nucleus</keyword>
<accession>A0AAD8XPR0</accession>
<keyword evidence="6" id="KW-0690">Ribosome biogenesis</keyword>
<dbReference type="GeneID" id="85390878"/>
<keyword evidence="4 6" id="KW-0963">Cytoplasm</keyword>
<dbReference type="Gene3D" id="3.30.70.1730">
    <property type="match status" value="1"/>
</dbReference>
<evidence type="ECO:0000256" key="5">
    <source>
        <dbReference type="ARBA" id="ARBA00023242"/>
    </source>
</evidence>
<proteinExistence type="inferred from homology"/>
<comment type="function">
    <text evidence="1 6">Component of the ribosome assembly machinery. Nuclear paralog of the ribosomal protein P0, it binds pre-60S subunits at an early stage of assembly in the nucleolus, and is replaced by P0 in cytoplasmic pre-60S subunits and mature 80S ribosomes.</text>
</comment>
<dbReference type="FunFam" id="3.90.105.20:FF:000003">
    <property type="entry name" value="Ribosome assembly factor mrt4"/>
    <property type="match status" value="1"/>
</dbReference>
<evidence type="ECO:0000313" key="9">
    <source>
        <dbReference type="Proteomes" id="UP001244207"/>
    </source>
</evidence>
<dbReference type="GO" id="GO:0000956">
    <property type="term" value="P:nuclear-transcribed mRNA catabolic process"/>
    <property type="evidence" value="ECO:0007669"/>
    <property type="project" value="TreeGrafter"/>
</dbReference>
<comment type="subcellular location">
    <subcellularLocation>
        <location evidence="6">Cytoplasm</location>
    </subcellularLocation>
    <subcellularLocation>
        <location evidence="6">Nucleus</location>
        <location evidence="6">Nucleolus</location>
    </subcellularLocation>
</comment>
<dbReference type="InterPro" id="IPR001790">
    <property type="entry name" value="Ribosomal_uL10"/>
</dbReference>
<dbReference type="Gene3D" id="3.90.105.20">
    <property type="match status" value="1"/>
</dbReference>
<comment type="subunit">
    <text evidence="3 6">Associates with the pre-60S ribosomal particle.</text>
</comment>
<dbReference type="InterPro" id="IPR051742">
    <property type="entry name" value="Ribosome_Assembly_uL10"/>
</dbReference>
<keyword evidence="8" id="KW-0687">Ribonucleoprotein</keyword>
<dbReference type="GO" id="GO:0005840">
    <property type="term" value="C:ribosome"/>
    <property type="evidence" value="ECO:0007669"/>
    <property type="project" value="UniProtKB-KW"/>
</dbReference>
<dbReference type="Pfam" id="PF00466">
    <property type="entry name" value="Ribosomal_L10"/>
    <property type="match status" value="1"/>
</dbReference>
<feature type="domain" description="Large ribosomal subunit protein uL10-like insertion" evidence="7">
    <location>
        <begin position="234"/>
        <end position="323"/>
    </location>
</feature>
<keyword evidence="9" id="KW-1185">Reference proteome</keyword>
<name>A0AAD8XPR0_GLOAC</name>
<dbReference type="GO" id="GO:0005737">
    <property type="term" value="C:cytoplasm"/>
    <property type="evidence" value="ECO:0007669"/>
    <property type="project" value="UniProtKB-SubCell"/>
</dbReference>
<dbReference type="CDD" id="cd05796">
    <property type="entry name" value="Ribosomal_P0_like"/>
    <property type="match status" value="1"/>
</dbReference>
<dbReference type="SUPFAM" id="SSF160369">
    <property type="entry name" value="Ribosomal protein L10-like"/>
    <property type="match status" value="1"/>
</dbReference>
<evidence type="ECO:0000256" key="1">
    <source>
        <dbReference type="ARBA" id="ARBA00004046"/>
    </source>
</evidence>
<dbReference type="AlphaFoldDB" id="A0AAD8XPR0"/>
<keyword evidence="8" id="KW-0689">Ribosomal protein</keyword>
<comment type="caution">
    <text evidence="8">The sequence shown here is derived from an EMBL/GenBank/DDBJ whole genome shotgun (WGS) entry which is preliminary data.</text>
</comment>
<evidence type="ECO:0000256" key="6">
    <source>
        <dbReference type="RuleBase" id="RU364039"/>
    </source>
</evidence>
<reference evidence="8" key="1">
    <citation type="submission" date="2021-12" db="EMBL/GenBank/DDBJ databases">
        <title>Comparative genomics, transcriptomics and evolutionary studies reveal genomic signatures of adaptation to plant cell wall in hemibiotrophic fungi.</title>
        <authorList>
            <consortium name="DOE Joint Genome Institute"/>
            <person name="Baroncelli R."/>
            <person name="Diaz J.F."/>
            <person name="Benocci T."/>
            <person name="Peng M."/>
            <person name="Battaglia E."/>
            <person name="Haridas S."/>
            <person name="Andreopoulos W."/>
            <person name="Labutti K."/>
            <person name="Pangilinan J."/>
            <person name="Floch G.L."/>
            <person name="Makela M.R."/>
            <person name="Henrissat B."/>
            <person name="Grigoriev I.V."/>
            <person name="Crouch J.A."/>
            <person name="De Vries R.P."/>
            <person name="Sukno S.A."/>
            <person name="Thon M.R."/>
        </authorList>
    </citation>
    <scope>NUCLEOTIDE SEQUENCE</scope>
    <source>
        <strain evidence="8">CBS 112980</strain>
    </source>
</reference>
<dbReference type="Pfam" id="PF17777">
    <property type="entry name" value="RL10P_insert"/>
    <property type="match status" value="1"/>
</dbReference>
<dbReference type="GO" id="GO:0000027">
    <property type="term" value="P:ribosomal large subunit assembly"/>
    <property type="evidence" value="ECO:0007669"/>
    <property type="project" value="InterPro"/>
</dbReference>
<sequence>MTPVGTLRIIVPPSALRGSKKSCGGGGPSCTWRQNFGKFCAKGGRPEIFPIVRCTAKPRRPDLRRFPPNTLPDSTNYLAEPPYNYQGKPNKGTFANCLIEVDKPAQTAKMPKSKRNRVVNLTQVNKKTREQKDKLFSNIRESVPQYQHCFVFGVNNMRNNYLKEVRHELNDCRLFFGKTKLMAKALGQDPSSAVADGIERLTPFLAGTVGLIFTNRDPASILEYFDGVSPVDFARAGTVATRDFVIPAGVVYATGGEVPAEHDVPMEHSIEPELRRLGMPTRMVKGRVCLGGDDSGEGEGYTVCKEGDVLDSRQTRLLKLFGICLSEFKVKVLAYWSSASGEVTEVNPNAMDGVEVESD</sequence>
<evidence type="ECO:0000313" key="8">
    <source>
        <dbReference type="EMBL" id="KAK1731405.1"/>
    </source>
</evidence>